<evidence type="ECO:0000313" key="1">
    <source>
        <dbReference type="EMBL" id="MDP2502604.1"/>
    </source>
</evidence>
<organism evidence="1 2">
    <name type="scientific">Vibrio splendidus</name>
    <dbReference type="NCBI Taxonomy" id="29497"/>
    <lineage>
        <taxon>Bacteria</taxon>
        <taxon>Pseudomonadati</taxon>
        <taxon>Pseudomonadota</taxon>
        <taxon>Gammaproteobacteria</taxon>
        <taxon>Vibrionales</taxon>
        <taxon>Vibrionaceae</taxon>
        <taxon>Vibrio</taxon>
    </lineage>
</organism>
<name>A0AB35N212_VIBSP</name>
<accession>A0AB35N212</accession>
<sequence>MKRYYLVVIPVLLLSSIGVYASTKRKRNFTDYDASKLPDPKGNKIPNLSKFIDQL</sequence>
<dbReference type="Proteomes" id="UP001177935">
    <property type="component" value="Unassembled WGS sequence"/>
</dbReference>
<proteinExistence type="predicted"/>
<reference evidence="1" key="1">
    <citation type="submission" date="2023-07" db="EMBL/GenBank/DDBJ databases">
        <title>Genome content predicts the carbon catabolic preferences of heterotrophic bacteria.</title>
        <authorList>
            <person name="Gralka M."/>
        </authorList>
    </citation>
    <scope>NUCLEOTIDE SEQUENCE</scope>
    <source>
        <strain evidence="1">6E02</strain>
    </source>
</reference>
<dbReference type="RefSeq" id="WP_157939723.1">
    <property type="nucleotide sequence ID" value="NZ_CAWNUI010000022.1"/>
</dbReference>
<dbReference type="AlphaFoldDB" id="A0AB35N212"/>
<comment type="caution">
    <text evidence="1">The sequence shown here is derived from an EMBL/GenBank/DDBJ whole genome shotgun (WGS) entry which is preliminary data.</text>
</comment>
<dbReference type="EMBL" id="JAUYVL010000012">
    <property type="protein sequence ID" value="MDP2502604.1"/>
    <property type="molecule type" value="Genomic_DNA"/>
</dbReference>
<gene>
    <name evidence="1" type="ORF">Q8W42_17960</name>
</gene>
<evidence type="ECO:0000313" key="2">
    <source>
        <dbReference type="Proteomes" id="UP001177935"/>
    </source>
</evidence>
<protein>
    <submittedName>
        <fullName evidence="1">Uncharacterized protein</fullName>
    </submittedName>
</protein>